<dbReference type="PANTHER" id="PTHR39583:SF2">
    <property type="entry name" value="TYPE II SECRETION SYSTEM PROTEIN J"/>
    <property type="match status" value="1"/>
</dbReference>
<evidence type="ECO:0000256" key="1">
    <source>
        <dbReference type="ARBA" id="ARBA00004377"/>
    </source>
</evidence>
<keyword evidence="10" id="KW-1185">Reference proteome</keyword>
<keyword evidence="3" id="KW-0488">Methylation</keyword>
<evidence type="ECO:0000256" key="7">
    <source>
        <dbReference type="ARBA" id="ARBA00023136"/>
    </source>
</evidence>
<dbReference type="EMBL" id="JBEPSH010000008">
    <property type="protein sequence ID" value="MET4579171.1"/>
    <property type="molecule type" value="Genomic_DNA"/>
</dbReference>
<evidence type="ECO:0000313" key="10">
    <source>
        <dbReference type="Proteomes" id="UP001549320"/>
    </source>
</evidence>
<accession>A0ABV2QDQ2</accession>
<evidence type="ECO:0000256" key="4">
    <source>
        <dbReference type="ARBA" id="ARBA00022519"/>
    </source>
</evidence>
<dbReference type="InterPro" id="IPR012902">
    <property type="entry name" value="N_methyl_site"/>
</dbReference>
<proteinExistence type="predicted"/>
<keyword evidence="2" id="KW-1003">Cell membrane</keyword>
<keyword evidence="6 8" id="KW-1133">Transmembrane helix</keyword>
<evidence type="ECO:0000256" key="3">
    <source>
        <dbReference type="ARBA" id="ARBA00022481"/>
    </source>
</evidence>
<organism evidence="9 10">
    <name type="scientific">Ottowia thiooxydans</name>
    <dbReference type="NCBI Taxonomy" id="219182"/>
    <lineage>
        <taxon>Bacteria</taxon>
        <taxon>Pseudomonadati</taxon>
        <taxon>Pseudomonadota</taxon>
        <taxon>Betaproteobacteria</taxon>
        <taxon>Burkholderiales</taxon>
        <taxon>Comamonadaceae</taxon>
        <taxon>Ottowia</taxon>
    </lineage>
</organism>
<feature type="transmembrane region" description="Helical" evidence="8">
    <location>
        <begin position="16"/>
        <end position="37"/>
    </location>
</feature>
<gene>
    <name evidence="9" type="ORF">ABIE13_004294</name>
</gene>
<reference evidence="9 10" key="1">
    <citation type="submission" date="2024-06" db="EMBL/GenBank/DDBJ databases">
        <title>Sorghum-associated microbial communities from plants grown in Nebraska, USA.</title>
        <authorList>
            <person name="Schachtman D."/>
        </authorList>
    </citation>
    <scope>NUCLEOTIDE SEQUENCE [LARGE SCALE GENOMIC DNA]</scope>
    <source>
        <strain evidence="9 10">2709</strain>
    </source>
</reference>
<evidence type="ECO:0000256" key="5">
    <source>
        <dbReference type="ARBA" id="ARBA00022692"/>
    </source>
</evidence>
<dbReference type="PANTHER" id="PTHR39583">
    <property type="entry name" value="TYPE II SECRETION SYSTEM PROTEIN J-RELATED"/>
    <property type="match status" value="1"/>
</dbReference>
<keyword evidence="4" id="KW-0997">Cell inner membrane</keyword>
<comment type="subcellular location">
    <subcellularLocation>
        <location evidence="1">Cell inner membrane</location>
        <topology evidence="1">Single-pass membrane protein</topology>
    </subcellularLocation>
</comment>
<dbReference type="NCBIfam" id="TIGR02532">
    <property type="entry name" value="IV_pilin_GFxxxE"/>
    <property type="match status" value="1"/>
</dbReference>
<evidence type="ECO:0000313" key="9">
    <source>
        <dbReference type="EMBL" id="MET4579171.1"/>
    </source>
</evidence>
<dbReference type="InterPro" id="IPR045584">
    <property type="entry name" value="Pilin-like"/>
</dbReference>
<dbReference type="PROSITE" id="PS00409">
    <property type="entry name" value="PROKAR_NTER_METHYL"/>
    <property type="match status" value="1"/>
</dbReference>
<name>A0ABV2QDQ2_9BURK</name>
<keyword evidence="5 8" id="KW-0812">Transmembrane</keyword>
<dbReference type="Pfam" id="PF07963">
    <property type="entry name" value="N_methyl"/>
    <property type="match status" value="1"/>
</dbReference>
<evidence type="ECO:0000256" key="8">
    <source>
        <dbReference type="SAM" id="Phobius"/>
    </source>
</evidence>
<evidence type="ECO:0000256" key="6">
    <source>
        <dbReference type="ARBA" id="ARBA00022989"/>
    </source>
</evidence>
<keyword evidence="7 8" id="KW-0472">Membrane</keyword>
<sequence>MANATMDARSARRMRGFTLIEVLVALSIMALMALLTWQGIDGMTRAQEATRRYTDDVLALQAGLGQWRADLDAMMVWPAPEPTPPGSIVNRSISWNGSTLRITRLAAGDTGGGLRVVAWTRRAGSGQWLRWQSPPLQTIQTWQAAWEGAARWGETASLQGSASGGAAETVIAGALDWQLHYFRNNAWTNPLSSASEGTQTETAAPDGIRLMITLSPGQALAGPLVVDWVRPTFGGES</sequence>
<protein>
    <submittedName>
        <fullName evidence="9">General secretion pathway protein J</fullName>
    </submittedName>
</protein>
<dbReference type="Proteomes" id="UP001549320">
    <property type="component" value="Unassembled WGS sequence"/>
</dbReference>
<dbReference type="SUPFAM" id="SSF54523">
    <property type="entry name" value="Pili subunits"/>
    <property type="match status" value="1"/>
</dbReference>
<evidence type="ECO:0000256" key="2">
    <source>
        <dbReference type="ARBA" id="ARBA00022475"/>
    </source>
</evidence>
<comment type="caution">
    <text evidence="9">The sequence shown here is derived from an EMBL/GenBank/DDBJ whole genome shotgun (WGS) entry which is preliminary data.</text>
</comment>
<dbReference type="InterPro" id="IPR051621">
    <property type="entry name" value="T2SS_protein_J"/>
</dbReference>